<dbReference type="SUPFAM" id="SSF53822">
    <property type="entry name" value="Periplasmic binding protein-like I"/>
    <property type="match status" value="1"/>
</dbReference>
<keyword evidence="2 3" id="KW-0732">Signal</keyword>
<gene>
    <name evidence="5" type="ORF">DEM34_04490</name>
</gene>
<dbReference type="AlphaFoldDB" id="A0A2U2N5U8"/>
<dbReference type="PANTHER" id="PTHR30483">
    <property type="entry name" value="LEUCINE-SPECIFIC-BINDING PROTEIN"/>
    <property type="match status" value="1"/>
</dbReference>
<comment type="caution">
    <text evidence="5">The sequence shown here is derived from an EMBL/GenBank/DDBJ whole genome shotgun (WGS) entry which is preliminary data.</text>
</comment>
<dbReference type="InterPro" id="IPR051010">
    <property type="entry name" value="BCAA_transport"/>
</dbReference>
<evidence type="ECO:0000256" key="3">
    <source>
        <dbReference type="SAM" id="SignalP"/>
    </source>
</evidence>
<dbReference type="InterPro" id="IPR028081">
    <property type="entry name" value="Leu-bd"/>
</dbReference>
<dbReference type="PANTHER" id="PTHR30483:SF6">
    <property type="entry name" value="PERIPLASMIC BINDING PROTEIN OF ABC TRANSPORTER FOR NATURAL AMINO ACIDS"/>
    <property type="match status" value="1"/>
</dbReference>
<organism evidence="5 6">
    <name type="scientific">Sediminicurvatus halobius</name>
    <dbReference type="NCBI Taxonomy" id="2182432"/>
    <lineage>
        <taxon>Bacteria</taxon>
        <taxon>Pseudomonadati</taxon>
        <taxon>Pseudomonadota</taxon>
        <taxon>Gammaproteobacteria</taxon>
        <taxon>Chromatiales</taxon>
        <taxon>Ectothiorhodospiraceae</taxon>
        <taxon>Sediminicurvatus</taxon>
    </lineage>
</organism>
<evidence type="ECO:0000256" key="1">
    <source>
        <dbReference type="ARBA" id="ARBA00010062"/>
    </source>
</evidence>
<evidence type="ECO:0000313" key="6">
    <source>
        <dbReference type="Proteomes" id="UP000245474"/>
    </source>
</evidence>
<protein>
    <submittedName>
        <fullName evidence="5">Amino acid ABC transporter substrate-binding protein</fullName>
    </submittedName>
</protein>
<dbReference type="RefSeq" id="WP_109676696.1">
    <property type="nucleotide sequence ID" value="NZ_CP086615.1"/>
</dbReference>
<sequence>MTDVRHRLGTAALLPVALGTLAAGGLVAATAQAQTPPSVPLGQIAPFSGSGAEFGEYYEDAAQLAVDQVNAATSEVMGGPVISELIAEDTNTLPNPGVEAARKLVEADGVPAIVGGWSSGVAVAVATSVTIPSEVLQVANGATSPLLSALPEDQEADMLFRTTASDLLQGVVAAQLARGEIFEDYSVDSAATIYVNNPYGQGLSNAFAAAFERRGGTIHGEVPHPEETQPTYTSQLDEALGDDPDMLFASSYPAHTATFLREARDIFDIDTIQFVDGNRSQQVIESMGADYLEGFYGTAPAANPDSAGYSSFAAAYREATGRENIPPFTDSAYDAAMAISLAVVKAIADGHDAEEITGTVLRDRLREVSNPPGQQILASDMDSLRAGIEAIMNGEDVDYSGAAGPVDFDENGDVITPMSVWQFTDGGIETVRIIEAENIPRE</sequence>
<evidence type="ECO:0000313" key="5">
    <source>
        <dbReference type="EMBL" id="PWG64591.1"/>
    </source>
</evidence>
<feature type="chain" id="PRO_5015451874" evidence="3">
    <location>
        <begin position="34"/>
        <end position="442"/>
    </location>
</feature>
<reference evidence="5 6" key="1">
    <citation type="submission" date="2018-05" db="EMBL/GenBank/DDBJ databases">
        <title>Spiribacter halobius sp. nov., a moderately halophilic bacterium isolated from marine solar saltern.</title>
        <authorList>
            <person name="Zheng W.-S."/>
            <person name="Lu D.-C."/>
            <person name="Du Z.-J."/>
        </authorList>
    </citation>
    <scope>NUCLEOTIDE SEQUENCE [LARGE SCALE GENOMIC DNA]</scope>
    <source>
        <strain evidence="5 6">E85</strain>
    </source>
</reference>
<proteinExistence type="inferred from homology"/>
<dbReference type="Pfam" id="PF13458">
    <property type="entry name" value="Peripla_BP_6"/>
    <property type="match status" value="1"/>
</dbReference>
<dbReference type="Proteomes" id="UP000245474">
    <property type="component" value="Unassembled WGS sequence"/>
</dbReference>
<feature type="domain" description="Leucine-binding protein" evidence="4">
    <location>
        <begin position="39"/>
        <end position="426"/>
    </location>
</feature>
<dbReference type="Gene3D" id="3.40.50.2300">
    <property type="match status" value="2"/>
</dbReference>
<evidence type="ECO:0000259" key="4">
    <source>
        <dbReference type="Pfam" id="PF13458"/>
    </source>
</evidence>
<dbReference type="OrthoDB" id="7337537at2"/>
<accession>A0A2U2N5U8</accession>
<name>A0A2U2N5U8_9GAMM</name>
<dbReference type="InterPro" id="IPR028082">
    <property type="entry name" value="Peripla_BP_I"/>
</dbReference>
<dbReference type="EMBL" id="QFFI01000005">
    <property type="protein sequence ID" value="PWG64591.1"/>
    <property type="molecule type" value="Genomic_DNA"/>
</dbReference>
<feature type="signal peptide" evidence="3">
    <location>
        <begin position="1"/>
        <end position="33"/>
    </location>
</feature>
<dbReference type="CDD" id="cd06346">
    <property type="entry name" value="PBP1_ABC_ligand_binding-like"/>
    <property type="match status" value="1"/>
</dbReference>
<evidence type="ECO:0000256" key="2">
    <source>
        <dbReference type="ARBA" id="ARBA00022729"/>
    </source>
</evidence>
<comment type="similarity">
    <text evidence="1">Belongs to the leucine-binding protein family.</text>
</comment>
<keyword evidence="6" id="KW-1185">Reference proteome</keyword>